<dbReference type="EMBL" id="CATOUU010001177">
    <property type="protein sequence ID" value="CAI9977039.1"/>
    <property type="molecule type" value="Genomic_DNA"/>
</dbReference>
<comment type="caution">
    <text evidence="1">The sequence shown here is derived from an EMBL/GenBank/DDBJ whole genome shotgun (WGS) entry which is preliminary data.</text>
</comment>
<keyword evidence="3" id="KW-1185">Reference proteome</keyword>
<gene>
    <name evidence="2" type="ORF">HINF_LOCUS10121</name>
    <name evidence="1" type="ORF">HINF_LOCUS64684</name>
</gene>
<sequence length="167" mass="19313">MSLYQSFQSNELAQQVYEIQDIKLYSLADNLIQFFLLSPFGQPYFNTHVRPSEDIPLSKIYFTLEEHPDKIKLNSDSYAIRIDPMPIDDIANQFHIIYVHSVLAQGPRVDSKPVEAFLLEPAQARLTKLVTRAVFDQVIEKNMLINLSAAIQEWSQEIVKEENGIEW</sequence>
<accession>A0AA86REP2</accession>
<proteinExistence type="predicted"/>
<organism evidence="1">
    <name type="scientific">Hexamita inflata</name>
    <dbReference type="NCBI Taxonomy" id="28002"/>
    <lineage>
        <taxon>Eukaryota</taxon>
        <taxon>Metamonada</taxon>
        <taxon>Diplomonadida</taxon>
        <taxon>Hexamitidae</taxon>
        <taxon>Hexamitinae</taxon>
        <taxon>Hexamita</taxon>
    </lineage>
</organism>
<evidence type="ECO:0000313" key="3">
    <source>
        <dbReference type="Proteomes" id="UP001642409"/>
    </source>
</evidence>
<reference evidence="1" key="1">
    <citation type="submission" date="2023-06" db="EMBL/GenBank/DDBJ databases">
        <authorList>
            <person name="Kurt Z."/>
        </authorList>
    </citation>
    <scope>NUCLEOTIDE SEQUENCE</scope>
</reference>
<reference evidence="2 3" key="2">
    <citation type="submission" date="2024-07" db="EMBL/GenBank/DDBJ databases">
        <authorList>
            <person name="Akdeniz Z."/>
        </authorList>
    </citation>
    <scope>NUCLEOTIDE SEQUENCE [LARGE SCALE GENOMIC DNA]</scope>
</reference>
<protein>
    <submittedName>
        <fullName evidence="1">Uncharacterized protein</fullName>
    </submittedName>
</protein>
<dbReference type="EMBL" id="CAXDID020000022">
    <property type="protein sequence ID" value="CAL5987930.1"/>
    <property type="molecule type" value="Genomic_DNA"/>
</dbReference>
<evidence type="ECO:0000313" key="1">
    <source>
        <dbReference type="EMBL" id="CAI9977039.1"/>
    </source>
</evidence>
<dbReference type="Proteomes" id="UP001642409">
    <property type="component" value="Unassembled WGS sequence"/>
</dbReference>
<name>A0AA86REP2_9EUKA</name>
<dbReference type="AlphaFoldDB" id="A0AA86REP2"/>
<evidence type="ECO:0000313" key="2">
    <source>
        <dbReference type="EMBL" id="CAL5987930.1"/>
    </source>
</evidence>